<proteinExistence type="predicted"/>
<sequence length="82" mass="8804">MTEGCGQCEQGWIWIHEDGRRVKYPCPVCRPHGTAGPGRPSGARGAPQPTRRAGNVCSRPQVREQVVAGGVGPFRRQQLPGG</sequence>
<feature type="compositionally biased region" description="Low complexity" evidence="1">
    <location>
        <begin position="33"/>
        <end position="47"/>
    </location>
</feature>
<name>A0A1I1JC99_9ACTN</name>
<dbReference type="EMBL" id="FOLM01000003">
    <property type="protein sequence ID" value="SFC44228.1"/>
    <property type="molecule type" value="Genomic_DNA"/>
</dbReference>
<dbReference type="STRING" id="910347.SAMN05421773_103306"/>
<protein>
    <submittedName>
        <fullName evidence="2">Uncharacterized protein</fullName>
    </submittedName>
</protein>
<accession>A0A1I1JC99</accession>
<gene>
    <name evidence="2" type="ORF">SAMN05421773_103306</name>
</gene>
<dbReference type="AlphaFoldDB" id="A0A1I1JC99"/>
<evidence type="ECO:0000256" key="1">
    <source>
        <dbReference type="SAM" id="MobiDB-lite"/>
    </source>
</evidence>
<reference evidence="2 3" key="1">
    <citation type="submission" date="2016-10" db="EMBL/GenBank/DDBJ databases">
        <authorList>
            <person name="de Groot N.N."/>
        </authorList>
    </citation>
    <scope>NUCLEOTIDE SEQUENCE [LARGE SCALE GENOMIC DNA]</scope>
    <source>
        <strain evidence="2 3">CGMCC 4.5739</strain>
    </source>
</reference>
<dbReference type="Proteomes" id="UP000199207">
    <property type="component" value="Unassembled WGS sequence"/>
</dbReference>
<keyword evidence="3" id="KW-1185">Reference proteome</keyword>
<evidence type="ECO:0000313" key="3">
    <source>
        <dbReference type="Proteomes" id="UP000199207"/>
    </source>
</evidence>
<organism evidence="2 3">
    <name type="scientific">Streptomyces aidingensis</name>
    <dbReference type="NCBI Taxonomy" id="910347"/>
    <lineage>
        <taxon>Bacteria</taxon>
        <taxon>Bacillati</taxon>
        <taxon>Actinomycetota</taxon>
        <taxon>Actinomycetes</taxon>
        <taxon>Kitasatosporales</taxon>
        <taxon>Streptomycetaceae</taxon>
        <taxon>Streptomyces</taxon>
    </lineage>
</organism>
<feature type="region of interest" description="Disordered" evidence="1">
    <location>
        <begin position="31"/>
        <end position="57"/>
    </location>
</feature>
<evidence type="ECO:0000313" key="2">
    <source>
        <dbReference type="EMBL" id="SFC44228.1"/>
    </source>
</evidence>